<evidence type="ECO:0000256" key="7">
    <source>
        <dbReference type="ARBA" id="ARBA00022448"/>
    </source>
</evidence>
<dbReference type="HOGENOM" id="CLU_014312_6_2_3"/>
<dbReference type="SUPFAM" id="SSF51905">
    <property type="entry name" value="FAD/NAD(P)-binding domain"/>
    <property type="match status" value="1"/>
</dbReference>
<dbReference type="Proteomes" id="UP000001203">
    <property type="component" value="Chromosome circular"/>
</dbReference>
<dbReference type="NCBIfam" id="NF004613">
    <property type="entry name" value="PRK05945.1"/>
    <property type="match status" value="1"/>
</dbReference>
<dbReference type="NCBIfam" id="TIGR01812">
    <property type="entry name" value="sdhA_frdA_Gneg"/>
    <property type="match status" value="1"/>
</dbReference>
<evidence type="ECO:0000256" key="3">
    <source>
        <dbReference type="ARBA" id="ARBA00004894"/>
    </source>
</evidence>
<keyword evidence="7" id="KW-0813">Transport</keyword>
<dbReference type="KEGG" id="cyt:cce_0663"/>
<dbReference type="InterPro" id="IPR030664">
    <property type="entry name" value="SdhA/FrdA/AprA"/>
</dbReference>
<dbReference type="InterPro" id="IPR003952">
    <property type="entry name" value="FRD_SDH_FAD_BS"/>
</dbReference>
<evidence type="ECO:0000313" key="17">
    <source>
        <dbReference type="EMBL" id="ACB50014.1"/>
    </source>
</evidence>
<dbReference type="InterPro" id="IPR027477">
    <property type="entry name" value="Succ_DH/fumarate_Rdtase_cat_sf"/>
</dbReference>
<dbReference type="InterPro" id="IPR003953">
    <property type="entry name" value="FAD-dep_OxRdtase_2_FAD-bd"/>
</dbReference>
<name>B1WQ92_CROS5</name>
<evidence type="ECO:0000256" key="2">
    <source>
        <dbReference type="ARBA" id="ARBA00004170"/>
    </source>
</evidence>
<evidence type="ECO:0000256" key="12">
    <source>
        <dbReference type="ARBA" id="ARBA00023136"/>
    </source>
</evidence>
<dbReference type="InterPro" id="IPR014006">
    <property type="entry name" value="Succ_Dhase_FrdA_Gneg"/>
</dbReference>
<dbReference type="GO" id="GO:0008177">
    <property type="term" value="F:succinate dehydrogenase (quinone) activity"/>
    <property type="evidence" value="ECO:0007669"/>
    <property type="project" value="UniProtKB-EC"/>
</dbReference>
<dbReference type="Gene3D" id="1.20.58.100">
    <property type="entry name" value="Fumarate reductase/succinate dehydrogenase flavoprotein-like, C-terminal domain"/>
    <property type="match status" value="1"/>
</dbReference>
<feature type="domain" description="FAD-dependent oxidoreductase 2 FAD-binding" evidence="15">
    <location>
        <begin position="5"/>
        <end position="395"/>
    </location>
</feature>
<keyword evidence="18" id="KW-1185">Reference proteome</keyword>
<evidence type="ECO:0000259" key="16">
    <source>
        <dbReference type="Pfam" id="PF02910"/>
    </source>
</evidence>
<reference evidence="17 18" key="1">
    <citation type="journal article" date="2008" name="Proc. Natl. Acad. Sci. U.S.A.">
        <title>The genome of Cyanothece 51142, a unicellular diazotrophic cyanobacterium important in the marine nitrogen cycle.</title>
        <authorList>
            <person name="Welsh E.A."/>
            <person name="Liberton M."/>
            <person name="Stoeckel J."/>
            <person name="Loh T."/>
            <person name="Elvitigala T."/>
            <person name="Wang C."/>
            <person name="Wollam A."/>
            <person name="Fulton R.S."/>
            <person name="Clifton S.W."/>
            <person name="Jacobs J.M."/>
            <person name="Aurora R."/>
            <person name="Ghosh B.K."/>
            <person name="Sherman L.A."/>
            <person name="Smith R.D."/>
            <person name="Wilson R.K."/>
            <person name="Pakrasi H.B."/>
        </authorList>
    </citation>
    <scope>NUCLEOTIDE SEQUENCE [LARGE SCALE GENOMIC DNA]</scope>
    <source>
        <strain evidence="18">ATCC 51142 / BH68</strain>
    </source>
</reference>
<proteinExistence type="inferred from homology"/>
<dbReference type="AlphaFoldDB" id="B1WQ92"/>
<dbReference type="EC" id="1.3.5.1" evidence="5"/>
<dbReference type="FunFam" id="3.90.700.10:FF:000001">
    <property type="entry name" value="Mitochondrial succinate dehydrogenase flavoprotein subunit"/>
    <property type="match status" value="1"/>
</dbReference>
<comment type="pathway">
    <text evidence="3">Carbohydrate metabolism; tricarboxylic acid cycle; fumarate from succinate (bacterial route): step 1/1.</text>
</comment>
<dbReference type="OrthoDB" id="9806724at2"/>
<dbReference type="Pfam" id="PF00890">
    <property type="entry name" value="FAD_binding_2"/>
    <property type="match status" value="1"/>
</dbReference>
<dbReference type="Gene3D" id="3.50.50.60">
    <property type="entry name" value="FAD/NAD(P)-binding domain"/>
    <property type="match status" value="1"/>
</dbReference>
<accession>B1WQ92</accession>
<dbReference type="GO" id="GO:0009061">
    <property type="term" value="P:anaerobic respiration"/>
    <property type="evidence" value="ECO:0007669"/>
    <property type="project" value="TreeGrafter"/>
</dbReference>
<evidence type="ECO:0000256" key="4">
    <source>
        <dbReference type="ARBA" id="ARBA00008040"/>
    </source>
</evidence>
<dbReference type="PROSITE" id="PS00504">
    <property type="entry name" value="FRD_SDH_FAD_BINDING"/>
    <property type="match status" value="1"/>
</dbReference>
<evidence type="ECO:0000256" key="14">
    <source>
        <dbReference type="PIRSR" id="PIRSR000171-1"/>
    </source>
</evidence>
<dbReference type="Pfam" id="PF02910">
    <property type="entry name" value="Succ_DH_flav_C"/>
    <property type="match status" value="1"/>
</dbReference>
<dbReference type="Gene3D" id="3.90.700.10">
    <property type="entry name" value="Succinate dehydrogenase/fumarate reductase flavoprotein, catalytic domain"/>
    <property type="match status" value="1"/>
</dbReference>
<organism evidence="17 18">
    <name type="scientific">Crocosphaera subtropica (strain ATCC 51142 / BH68)</name>
    <name type="common">Cyanothece sp. (strain ATCC 51142)</name>
    <dbReference type="NCBI Taxonomy" id="43989"/>
    <lineage>
        <taxon>Bacteria</taxon>
        <taxon>Bacillati</taxon>
        <taxon>Cyanobacteriota</taxon>
        <taxon>Cyanophyceae</taxon>
        <taxon>Oscillatoriophycideae</taxon>
        <taxon>Chroococcales</taxon>
        <taxon>Aphanothecaceae</taxon>
        <taxon>Crocosphaera</taxon>
        <taxon>Crocosphaera subtropica</taxon>
    </lineage>
</organism>
<sequence length="575" mass="63953">MLQHDVVIVGGGLAGSRAALEIKRLNPSIDVAVVAKTHPIRSHSVAAQGGIAASLKNVDSEDSWESHAFDTVKGSDYLADQDAVALLTQQAPDVIIDLEHLGVLFSRLDNGKIAQRAFGGHTHNRTCYAADKTGHAILHELVNNLRRNGVTIYDEWYVMQLIYEDAEAKGLVMYHIEDGTLEIIHSKVVMFATGGYGRVFNTTSNDFASTGDGLAMSALAGVPLEDMEFVQFHPTGLYPVGVLISEAVRGEGAYLINSEGRRFMEDYAPSRMELAPRDITSRAITLEIRAGRGVHPDGKPGGPCVYLDLRHMGEEKIMSRVPFCWEEAHRLVGVDAVYEPMPVRPTAHYCMGGIPVNTQGRVRLSGDRLTEGFFAAGECACVSVHGANRLGSNSLLECVVYGKITGENIAHYVKDRKFSEFDEETYLTEAKQRISSLLNKEGTIRIGALRQQFQDSMAEHCGVFRTEELMQEGIDKIQEFKAQYDNIYLDDKDSCWNTELIEAMELRNIMVVGEMILTSALNRKESRGAHSREDYTKRDDPNFLKHTLAYYSPAGLDIQYMDVVLDMFEPKERKY</sequence>
<comment type="cofactor">
    <cofactor evidence="1">
        <name>FAD</name>
        <dbReference type="ChEBI" id="CHEBI:57692"/>
    </cofactor>
</comment>
<evidence type="ECO:0000256" key="9">
    <source>
        <dbReference type="ARBA" id="ARBA00022827"/>
    </source>
</evidence>
<dbReference type="GO" id="GO:0033765">
    <property type="term" value="F:steroid dehydrogenase activity, acting on the CH-CH group of donors"/>
    <property type="evidence" value="ECO:0007669"/>
    <property type="project" value="UniProtKB-ARBA"/>
</dbReference>
<keyword evidence="8" id="KW-0285">Flavoprotein</keyword>
<feature type="active site" description="Proton acceptor" evidence="14">
    <location>
        <position position="277"/>
    </location>
</feature>
<evidence type="ECO:0000256" key="5">
    <source>
        <dbReference type="ARBA" id="ARBA00012792"/>
    </source>
</evidence>
<dbReference type="EMBL" id="CP000806">
    <property type="protein sequence ID" value="ACB50014.1"/>
    <property type="molecule type" value="Genomic_DNA"/>
</dbReference>
<gene>
    <name evidence="17" type="primary">sdhA</name>
    <name evidence="17" type="ordered locus">cce_0663</name>
</gene>
<comment type="catalytic activity">
    <reaction evidence="13">
        <text>a quinone + succinate = fumarate + a quinol</text>
        <dbReference type="Rhea" id="RHEA:40523"/>
        <dbReference type="ChEBI" id="CHEBI:24646"/>
        <dbReference type="ChEBI" id="CHEBI:29806"/>
        <dbReference type="ChEBI" id="CHEBI:30031"/>
        <dbReference type="ChEBI" id="CHEBI:132124"/>
        <dbReference type="EC" id="1.3.5.1"/>
    </reaction>
</comment>
<keyword evidence="11" id="KW-0560">Oxidoreductase</keyword>
<dbReference type="InterPro" id="IPR015939">
    <property type="entry name" value="Fum_Rdtase/Succ_DH_flav-like_C"/>
</dbReference>
<dbReference type="Gene3D" id="4.10.80.40">
    <property type="entry name" value="succinate dehydrogenase protein domain"/>
    <property type="match status" value="1"/>
</dbReference>
<evidence type="ECO:0000256" key="6">
    <source>
        <dbReference type="ARBA" id="ARBA00019965"/>
    </source>
</evidence>
<feature type="domain" description="Fumarate reductase/succinate dehydrogenase flavoprotein-like C-terminal" evidence="16">
    <location>
        <begin position="450"/>
        <end position="575"/>
    </location>
</feature>
<keyword evidence="10" id="KW-0249">Electron transport</keyword>
<dbReference type="GO" id="GO:0005886">
    <property type="term" value="C:plasma membrane"/>
    <property type="evidence" value="ECO:0007669"/>
    <property type="project" value="TreeGrafter"/>
</dbReference>
<dbReference type="GO" id="GO:0050660">
    <property type="term" value="F:flavin adenine dinucleotide binding"/>
    <property type="evidence" value="ECO:0007669"/>
    <property type="project" value="InterPro"/>
</dbReference>
<evidence type="ECO:0000256" key="8">
    <source>
        <dbReference type="ARBA" id="ARBA00022630"/>
    </source>
</evidence>
<evidence type="ECO:0000259" key="15">
    <source>
        <dbReference type="Pfam" id="PF00890"/>
    </source>
</evidence>
<dbReference type="SUPFAM" id="SSF46977">
    <property type="entry name" value="Succinate dehydrogenase/fumarate reductase flavoprotein C-terminal domain"/>
    <property type="match status" value="1"/>
</dbReference>
<dbReference type="eggNOG" id="COG1053">
    <property type="taxonomic scope" value="Bacteria"/>
</dbReference>
<evidence type="ECO:0000256" key="13">
    <source>
        <dbReference type="ARBA" id="ARBA00049220"/>
    </source>
</evidence>
<keyword evidence="9" id="KW-0274">FAD</keyword>
<evidence type="ECO:0000256" key="11">
    <source>
        <dbReference type="ARBA" id="ARBA00023002"/>
    </source>
</evidence>
<keyword evidence="12" id="KW-0472">Membrane</keyword>
<dbReference type="SUPFAM" id="SSF56425">
    <property type="entry name" value="Succinate dehydrogenase/fumarate reductase flavoprotein, catalytic domain"/>
    <property type="match status" value="1"/>
</dbReference>
<dbReference type="FunFam" id="1.20.58.100:FF:000001">
    <property type="entry name" value="Succinate dehydrogenase flavoprotein subunit (SdhA)"/>
    <property type="match status" value="1"/>
</dbReference>
<dbReference type="RefSeq" id="WP_009545911.1">
    <property type="nucleotide sequence ID" value="NC_010546.1"/>
</dbReference>
<dbReference type="STRING" id="43989.cce_0663"/>
<comment type="subcellular location">
    <subcellularLocation>
        <location evidence="2">Membrane</location>
        <topology evidence="2">Peripheral membrane protein</topology>
    </subcellularLocation>
</comment>
<evidence type="ECO:0000313" key="18">
    <source>
        <dbReference type="Proteomes" id="UP000001203"/>
    </source>
</evidence>
<dbReference type="GO" id="GO:0022900">
    <property type="term" value="P:electron transport chain"/>
    <property type="evidence" value="ECO:0007669"/>
    <property type="project" value="InterPro"/>
</dbReference>
<dbReference type="InterPro" id="IPR036188">
    <property type="entry name" value="FAD/NAD-bd_sf"/>
</dbReference>
<dbReference type="PANTHER" id="PTHR11632:SF51">
    <property type="entry name" value="SUCCINATE DEHYDROGENASE [UBIQUINONE] FLAVOPROTEIN SUBUNIT, MITOCHONDRIAL"/>
    <property type="match status" value="1"/>
</dbReference>
<dbReference type="InterPro" id="IPR037099">
    <property type="entry name" value="Fum_R/Succ_DH_flav-like_C_sf"/>
</dbReference>
<evidence type="ECO:0000256" key="10">
    <source>
        <dbReference type="ARBA" id="ARBA00022982"/>
    </source>
</evidence>
<protein>
    <recommendedName>
        <fullName evidence="6">Succinate dehydrogenase flavoprotein subunit</fullName>
        <ecNumber evidence="5">1.3.5.1</ecNumber>
    </recommendedName>
</protein>
<dbReference type="PANTHER" id="PTHR11632">
    <property type="entry name" value="SUCCINATE DEHYDROGENASE 2 FLAVOPROTEIN SUBUNIT"/>
    <property type="match status" value="1"/>
</dbReference>
<comment type="similarity">
    <text evidence="4">Belongs to the FAD-dependent oxidoreductase 2 family. FRD/SDH subfamily.</text>
</comment>
<dbReference type="PIRSF" id="PIRSF000171">
    <property type="entry name" value="SDHA_APRA_LASPO"/>
    <property type="match status" value="1"/>
</dbReference>
<dbReference type="GO" id="GO:0009055">
    <property type="term" value="F:electron transfer activity"/>
    <property type="evidence" value="ECO:0007669"/>
    <property type="project" value="TreeGrafter"/>
</dbReference>
<evidence type="ECO:0000256" key="1">
    <source>
        <dbReference type="ARBA" id="ARBA00001974"/>
    </source>
</evidence>